<proteinExistence type="predicted"/>
<organism evidence="3 4">
    <name type="scientific">Conidiobolus coronatus (strain ATCC 28846 / CBS 209.66 / NRRL 28638)</name>
    <name type="common">Delacroixia coronata</name>
    <dbReference type="NCBI Taxonomy" id="796925"/>
    <lineage>
        <taxon>Eukaryota</taxon>
        <taxon>Fungi</taxon>
        <taxon>Fungi incertae sedis</taxon>
        <taxon>Zoopagomycota</taxon>
        <taxon>Entomophthoromycotina</taxon>
        <taxon>Entomophthoromycetes</taxon>
        <taxon>Entomophthorales</taxon>
        <taxon>Ancylistaceae</taxon>
        <taxon>Conidiobolus</taxon>
    </lineage>
</organism>
<feature type="coiled-coil region" evidence="1">
    <location>
        <begin position="164"/>
        <end position="198"/>
    </location>
</feature>
<accession>A0A137P4I5</accession>
<keyword evidence="1" id="KW-0175">Coiled coil</keyword>
<feature type="region of interest" description="Disordered" evidence="2">
    <location>
        <begin position="251"/>
        <end position="272"/>
    </location>
</feature>
<reference evidence="3 4" key="1">
    <citation type="journal article" date="2015" name="Genome Biol. Evol.">
        <title>Phylogenomic analyses indicate that early fungi evolved digesting cell walls of algal ancestors of land plants.</title>
        <authorList>
            <person name="Chang Y."/>
            <person name="Wang S."/>
            <person name="Sekimoto S."/>
            <person name="Aerts A.L."/>
            <person name="Choi C."/>
            <person name="Clum A."/>
            <person name="LaButti K.M."/>
            <person name="Lindquist E.A."/>
            <person name="Yee Ngan C."/>
            <person name="Ohm R.A."/>
            <person name="Salamov A.A."/>
            <person name="Grigoriev I.V."/>
            <person name="Spatafora J.W."/>
            <person name="Berbee M.L."/>
        </authorList>
    </citation>
    <scope>NUCLEOTIDE SEQUENCE [LARGE SCALE GENOMIC DNA]</scope>
    <source>
        <strain evidence="3 4">NRRL 28638</strain>
    </source>
</reference>
<keyword evidence="4" id="KW-1185">Reference proteome</keyword>
<evidence type="ECO:0000313" key="3">
    <source>
        <dbReference type="EMBL" id="KXN69859.1"/>
    </source>
</evidence>
<protein>
    <submittedName>
        <fullName evidence="3">Uncharacterized protein</fullName>
    </submittedName>
</protein>
<dbReference type="AlphaFoldDB" id="A0A137P4I5"/>
<sequence>MNLIQSPLNMFNQESLNLKNQELQNESYLLLEEKYQDVLECNQLLKAQIIDFQEEILKLKEEKLKLNNTIKENEEKFLQWQNEVYQEEQNKLKSIIREQQEQIETETAKSTQIQAELDTSYKTIQKLEDLQNSYTSSPSLKHQELSNSSVDYLDIIKIEFEQQLLHLKFQNSELIQEKDNLQTENRRVKELYDQLREKSAIQSQTIDHLTHFSDSDSISSATFTPSPRPVSIQRTLSNSSNLSLPLFLSSPTSKHKHITSPSLSERFPDMFK</sequence>
<gene>
    <name evidence="3" type="ORF">CONCODRAFT_79111</name>
</gene>
<name>A0A137P4I5_CONC2</name>
<evidence type="ECO:0000256" key="2">
    <source>
        <dbReference type="SAM" id="MobiDB-lite"/>
    </source>
</evidence>
<evidence type="ECO:0000313" key="4">
    <source>
        <dbReference type="Proteomes" id="UP000070444"/>
    </source>
</evidence>
<evidence type="ECO:0000256" key="1">
    <source>
        <dbReference type="SAM" id="Coils"/>
    </source>
</evidence>
<dbReference type="Proteomes" id="UP000070444">
    <property type="component" value="Unassembled WGS sequence"/>
</dbReference>
<dbReference type="EMBL" id="KQ964521">
    <property type="protein sequence ID" value="KXN69859.1"/>
    <property type="molecule type" value="Genomic_DNA"/>
</dbReference>
<feature type="coiled-coil region" evidence="1">
    <location>
        <begin position="42"/>
        <end position="116"/>
    </location>
</feature>